<evidence type="ECO:0000256" key="1">
    <source>
        <dbReference type="SAM" id="SignalP"/>
    </source>
</evidence>
<dbReference type="InterPro" id="IPR032636">
    <property type="entry name" value="Pilus_assem_E-set-like_dom"/>
</dbReference>
<dbReference type="Proteomes" id="UP001139028">
    <property type="component" value="Unassembled WGS sequence"/>
</dbReference>
<feature type="signal peptide" evidence="1">
    <location>
        <begin position="1"/>
        <end position="25"/>
    </location>
</feature>
<comment type="caution">
    <text evidence="3">The sequence shown here is derived from an EMBL/GenBank/DDBJ whole genome shotgun (WGS) entry which is preliminary data.</text>
</comment>
<evidence type="ECO:0000259" key="2">
    <source>
        <dbReference type="Pfam" id="PF16967"/>
    </source>
</evidence>
<feature type="domain" description="Pilus assembly protein E-set like" evidence="2">
    <location>
        <begin position="278"/>
        <end position="329"/>
    </location>
</feature>
<dbReference type="Pfam" id="PF16967">
    <property type="entry name" value="TcfC"/>
    <property type="match status" value="1"/>
</dbReference>
<keyword evidence="4" id="KW-1185">Reference proteome</keyword>
<proteinExistence type="predicted"/>
<protein>
    <submittedName>
        <fullName evidence="3">TcfC E-set like domain-containing protein</fullName>
    </submittedName>
</protein>
<organism evidence="3 4">
    <name type="scientific">Microbulbifer okhotskensis</name>
    <dbReference type="NCBI Taxonomy" id="2926617"/>
    <lineage>
        <taxon>Bacteria</taxon>
        <taxon>Pseudomonadati</taxon>
        <taxon>Pseudomonadota</taxon>
        <taxon>Gammaproteobacteria</taxon>
        <taxon>Cellvibrionales</taxon>
        <taxon>Microbulbiferaceae</taxon>
        <taxon>Microbulbifer</taxon>
    </lineage>
</organism>
<reference evidence="3" key="1">
    <citation type="journal article" date="2022" name="Arch. Microbiol.">
        <title>Microbulbifer okhotskensis sp. nov., isolated from a deep bottom sediment of the Okhotsk Sea.</title>
        <authorList>
            <person name="Romanenko L."/>
            <person name="Kurilenko V."/>
            <person name="Otstavnykh N."/>
            <person name="Velansky P."/>
            <person name="Isaeva M."/>
            <person name="Mikhailov V."/>
        </authorList>
    </citation>
    <scope>NUCLEOTIDE SEQUENCE</scope>
    <source>
        <strain evidence="3">OS29</strain>
    </source>
</reference>
<keyword evidence="1" id="KW-0732">Signal</keyword>
<evidence type="ECO:0000313" key="3">
    <source>
        <dbReference type="EMBL" id="MCO1335693.1"/>
    </source>
</evidence>
<evidence type="ECO:0000313" key="4">
    <source>
        <dbReference type="Proteomes" id="UP001139028"/>
    </source>
</evidence>
<dbReference type="AlphaFoldDB" id="A0A9X2ETR8"/>
<dbReference type="RefSeq" id="WP_252470661.1">
    <property type="nucleotide sequence ID" value="NZ_JALBWM010000075.1"/>
</dbReference>
<sequence>MTIKMIKGVASILCLLLVVSTGGFAETELASESKKILETGVPSGFEDLSQPQFIVADLYYGSQQIGTAQITVYLRHIEFNDPITVFNLLPESLDPILLKQLLSQRQDKNSHRLCQNTSQMDCGYLIPEDFAVIYDDDQYRLDIYFSPNLLPQEEAIAAPYLPSASSGFSLIQNLSATWAGVSSKDYNNNYSATFNGNTIVGFGENALRSQWHYTDVQGHQISSLHWTKDFRGKTYSAGLFQPQGNYSYFNTSQAIFGIEYRNSYRTRTDLSHQQGALIEVNMPVRGRVEIYRENRLIHTELLDAGNRVVNTTTLPSGAYEIDIRTFDESGRPLKNFSDFFAKDFYLPAPGEWHWSLLAGLPTNIRSYQGLPEYYREGIARAYLGRRISDNIALFSSFSAAENQQVVEIGARWVGSRLELSPNFVADSKGQQGYRLDALFTTPYFTLSASSTKLSKAEAFYLSENYPLLRTGFRQRNIGLQSHILGGNISFRYSERESLFTENEHIFNSPTNTSNSNKLTTLSYQRTILKRRNWFGNLTISYNDADGEKYSSIHFLFRYRTNHWQHSASIRHELGNNLTDTPHKFAFNSRWFDHDLWAPQVEQAIGGEVSENSHHLESHTRISGHQGFLNTSISLSDEESNRTTNYLGTFSTNIITTGTRFAWGGERALESAIIVDIDGSDRKEFEVLVDGKRHGYAMGGGKSVINLPAFQSYDISLRPLDNGFFEYREKSQLVTLYPGNVTETNYKIQPLYVIVGRIISYGNGLPETLITIDDHQVTTDQFGVFQLEVPIDIQGYSNLEVKWLDCRIEVQVEDSGENWINLGTLQQSDAYCLPAFKVSKHNEQP</sequence>
<gene>
    <name evidence="3" type="ORF">MO867_15255</name>
</gene>
<feature type="chain" id="PRO_5040762626" evidence="1">
    <location>
        <begin position="26"/>
        <end position="844"/>
    </location>
</feature>
<dbReference type="EMBL" id="JALBWM010000075">
    <property type="protein sequence ID" value="MCO1335693.1"/>
    <property type="molecule type" value="Genomic_DNA"/>
</dbReference>
<name>A0A9X2ETR8_9GAMM</name>
<accession>A0A9X2ETR8</accession>